<dbReference type="Proteomes" id="UP000311919">
    <property type="component" value="Unassembled WGS sequence"/>
</dbReference>
<evidence type="ECO:0000256" key="1">
    <source>
        <dbReference type="SAM" id="MobiDB-lite"/>
    </source>
</evidence>
<gene>
    <name evidence="2" type="ORF">EWB00_001105</name>
</gene>
<feature type="compositionally biased region" description="Low complexity" evidence="1">
    <location>
        <begin position="358"/>
        <end position="368"/>
    </location>
</feature>
<evidence type="ECO:0000313" key="3">
    <source>
        <dbReference type="Proteomes" id="UP000311919"/>
    </source>
</evidence>
<comment type="caution">
    <text evidence="2">The sequence shown here is derived from an EMBL/GenBank/DDBJ whole genome shotgun (WGS) entry which is preliminary data.</text>
</comment>
<proteinExistence type="predicted"/>
<dbReference type="EMBL" id="SKCS01000143">
    <property type="protein sequence ID" value="TNN15710.1"/>
    <property type="molecule type" value="Genomic_DNA"/>
</dbReference>
<name>A0A4Z2DHN3_SCHJA</name>
<evidence type="ECO:0000313" key="2">
    <source>
        <dbReference type="EMBL" id="TNN15710.1"/>
    </source>
</evidence>
<feature type="region of interest" description="Disordered" evidence="1">
    <location>
        <begin position="355"/>
        <end position="383"/>
    </location>
</feature>
<reference evidence="2 3" key="1">
    <citation type="submission" date="2019-03" db="EMBL/GenBank/DDBJ databases">
        <title>An improved genome assembly of the fluke Schistosoma japonicum.</title>
        <authorList>
            <person name="Hu W."/>
            <person name="Luo F."/>
            <person name="Yin M."/>
            <person name="Mo X."/>
            <person name="Sun C."/>
            <person name="Wu Q."/>
            <person name="Zhu B."/>
            <person name="Xiang M."/>
            <person name="Wang J."/>
            <person name="Wang Y."/>
            <person name="Zhang T."/>
            <person name="Xu B."/>
            <person name="Zheng H."/>
            <person name="Feng Z."/>
        </authorList>
    </citation>
    <scope>NUCLEOTIDE SEQUENCE [LARGE SCALE GENOMIC DNA]</scope>
    <source>
        <strain evidence="2">HuSjv2</strain>
        <tissue evidence="2">Worms</tissue>
    </source>
</reference>
<protein>
    <submittedName>
        <fullName evidence="2">Uncharacterized protein</fullName>
    </submittedName>
</protein>
<organism evidence="2 3">
    <name type="scientific">Schistosoma japonicum</name>
    <name type="common">Blood fluke</name>
    <dbReference type="NCBI Taxonomy" id="6182"/>
    <lineage>
        <taxon>Eukaryota</taxon>
        <taxon>Metazoa</taxon>
        <taxon>Spiralia</taxon>
        <taxon>Lophotrochozoa</taxon>
        <taxon>Platyhelminthes</taxon>
        <taxon>Trematoda</taxon>
        <taxon>Digenea</taxon>
        <taxon>Strigeidida</taxon>
        <taxon>Schistosomatoidea</taxon>
        <taxon>Schistosomatidae</taxon>
        <taxon>Schistosoma</taxon>
    </lineage>
</organism>
<dbReference type="AlphaFoldDB" id="A0A4Z2DHN3"/>
<dbReference type="EMBL" id="SKCS01000143">
    <property type="protein sequence ID" value="TNN15708.1"/>
    <property type="molecule type" value="Genomic_DNA"/>
</dbReference>
<accession>A0A4Z2DHN3</accession>
<dbReference type="EMBL" id="SKCS01000143">
    <property type="protein sequence ID" value="TNN15709.1"/>
    <property type="molecule type" value="Genomic_DNA"/>
</dbReference>
<sequence length="479" mass="56036">MKSKSKRAPSETDVHKPRFDQIFLIIDVDAAKRFLNNLTNVNQLKLEIQTHLEASNLVLQRPHLSLNSLLKTDLFKQQYHLEPMRLINNNPKEMEPLTSLWDSALINYFLECIKWSTTKWIEEFYKRNLNIVSNNEHISMFQYLPNINDYNEMDVEKLLCIITSFTTAYLLLHHLQLWQLTNGNLFPNTTESNVNDNLIKEIKTTCLMASIRFFKSLFQSSPVYSAAKSINAHGDKTVESNLVDFQNQFTGYLSILTPTAAELFIEYFSKHFLNKHNLLERVFGPYTARNQKLIRIPCPLYFDTLLETYETADSIWPAPLSEAIPLKFISKYPQLFPEKVTKWLKIIKPIESLKDSEQQQQQQQQQQEQEQKEQSASSDNEVQITSTIDKIKQKEELDSIFYEKYLTSIDTLDSMELNAIIQVNPLELDNIVQKLFTDSSLTLANEDYMKRIKEKQVELGRRLIERAKIKITEKNNYIK</sequence>
<dbReference type="OrthoDB" id="6241329at2759"/>
<keyword evidence="3" id="KW-1185">Reference proteome</keyword>